<comment type="similarity">
    <text evidence="2">Belongs to the ABC transporter superfamily.</text>
</comment>
<proteinExistence type="inferred from homology"/>
<evidence type="ECO:0000256" key="2">
    <source>
        <dbReference type="ARBA" id="ARBA00005417"/>
    </source>
</evidence>
<dbReference type="InterPro" id="IPR027417">
    <property type="entry name" value="P-loop_NTPase"/>
</dbReference>
<dbReference type="GO" id="GO:0005524">
    <property type="term" value="F:ATP binding"/>
    <property type="evidence" value="ECO:0007669"/>
    <property type="project" value="UniProtKB-KW"/>
</dbReference>
<dbReference type="GO" id="GO:0016887">
    <property type="term" value="F:ATP hydrolysis activity"/>
    <property type="evidence" value="ECO:0007669"/>
    <property type="project" value="InterPro"/>
</dbReference>
<dbReference type="Pfam" id="PF00005">
    <property type="entry name" value="ABC_tran"/>
    <property type="match status" value="1"/>
</dbReference>
<comment type="subcellular location">
    <subcellularLocation>
        <location evidence="1">Cell membrane</location>
    </subcellularLocation>
</comment>
<evidence type="ECO:0000256" key="7">
    <source>
        <dbReference type="ARBA" id="ARBA00022840"/>
    </source>
</evidence>
<evidence type="ECO:0000256" key="8">
    <source>
        <dbReference type="ARBA" id="ARBA00022967"/>
    </source>
</evidence>
<dbReference type="GO" id="GO:0005886">
    <property type="term" value="C:plasma membrane"/>
    <property type="evidence" value="ECO:0007669"/>
    <property type="project" value="UniProtKB-SubCell"/>
</dbReference>
<evidence type="ECO:0000313" key="12">
    <source>
        <dbReference type="Proteomes" id="UP000282060"/>
    </source>
</evidence>
<evidence type="ECO:0000256" key="6">
    <source>
        <dbReference type="ARBA" id="ARBA00022741"/>
    </source>
</evidence>
<keyword evidence="5" id="KW-1003">Cell membrane</keyword>
<keyword evidence="3" id="KW-0813">Transport</keyword>
<dbReference type="InterPro" id="IPR050763">
    <property type="entry name" value="ABC_transporter_ATP-binding"/>
</dbReference>
<dbReference type="SUPFAM" id="SSF52540">
    <property type="entry name" value="P-loop containing nucleoside triphosphate hydrolases"/>
    <property type="match status" value="1"/>
</dbReference>
<dbReference type="PANTHER" id="PTHR42711">
    <property type="entry name" value="ABC TRANSPORTER ATP-BINDING PROTEIN"/>
    <property type="match status" value="1"/>
</dbReference>
<evidence type="ECO:0000313" key="11">
    <source>
        <dbReference type="EMBL" id="RTR33590.1"/>
    </source>
</evidence>
<protein>
    <submittedName>
        <fullName evidence="11">ABC transporter ATP-binding protein</fullName>
    </submittedName>
</protein>
<dbReference type="SMART" id="SM00382">
    <property type="entry name" value="AAA"/>
    <property type="match status" value="1"/>
</dbReference>
<dbReference type="PROSITE" id="PS50893">
    <property type="entry name" value="ABC_TRANSPORTER_2"/>
    <property type="match status" value="1"/>
</dbReference>
<evidence type="ECO:0000259" key="10">
    <source>
        <dbReference type="PROSITE" id="PS50893"/>
    </source>
</evidence>
<dbReference type="AlphaFoldDB" id="A0A431WDK6"/>
<evidence type="ECO:0000256" key="1">
    <source>
        <dbReference type="ARBA" id="ARBA00004236"/>
    </source>
</evidence>
<accession>A0A431WDK6</accession>
<keyword evidence="4" id="KW-0536">Nodulation</keyword>
<keyword evidence="9" id="KW-0472">Membrane</keyword>
<comment type="caution">
    <text evidence="11">The sequence shown here is derived from an EMBL/GenBank/DDBJ whole genome shotgun (WGS) entry which is preliminary data.</text>
</comment>
<dbReference type="Proteomes" id="UP000282060">
    <property type="component" value="Unassembled WGS sequence"/>
</dbReference>
<keyword evidence="6" id="KW-0547">Nucleotide-binding</keyword>
<keyword evidence="7 11" id="KW-0067">ATP-binding</keyword>
<dbReference type="Gene3D" id="3.40.50.300">
    <property type="entry name" value="P-loop containing nucleotide triphosphate hydrolases"/>
    <property type="match status" value="1"/>
</dbReference>
<dbReference type="InterPro" id="IPR003439">
    <property type="entry name" value="ABC_transporter-like_ATP-bd"/>
</dbReference>
<reference evidence="11 12" key="1">
    <citation type="submission" date="2018-12" db="EMBL/GenBank/DDBJ databases">
        <authorList>
            <person name="Yu L."/>
        </authorList>
    </citation>
    <scope>NUCLEOTIDE SEQUENCE [LARGE SCALE GENOMIC DNA]</scope>
    <source>
        <strain evidence="11 12">HAW-EB5</strain>
    </source>
</reference>
<sequence length="294" mass="32829">MSVILSVHGLTHRYGDFTAVNNINLDVKAGQCFGLLGPNGAGKSTTLEILEGVLKPTRGEVRYRGLPIDKNFKQEIGIQFQSTTLPDHLTVYDCLKLFSSFYQSHTPLPHLIKQCQLSDIADQFHYTLSGGQRQRLLLALSLINDPALLFLDEPTTGLDPQARLHFWQLIREVKQQGKTIILTTHYMEEAEQLCDQIAIMDRGEFIAEGSPDTLLSDNFLPQIVELNGEYSERDFDGLPVKISRCAGQTRVECHSFNDLLPMLNASAGSSSGMSVRKPHLEDLFLKLTGSELRL</sequence>
<dbReference type="InterPro" id="IPR017871">
    <property type="entry name" value="ABC_transporter-like_CS"/>
</dbReference>
<name>A0A431WDK6_9GAMM</name>
<dbReference type="FunFam" id="3.40.50.300:FF:000589">
    <property type="entry name" value="ABC transporter, ATP-binding subunit"/>
    <property type="match status" value="1"/>
</dbReference>
<keyword evidence="12" id="KW-1185">Reference proteome</keyword>
<dbReference type="RefSeq" id="WP_126505143.1">
    <property type="nucleotide sequence ID" value="NZ_RXNV01000002.1"/>
</dbReference>
<evidence type="ECO:0000256" key="3">
    <source>
        <dbReference type="ARBA" id="ARBA00022448"/>
    </source>
</evidence>
<organism evidence="11 12">
    <name type="scientific">Shewanella atlantica</name>
    <dbReference type="NCBI Taxonomy" id="271099"/>
    <lineage>
        <taxon>Bacteria</taxon>
        <taxon>Pseudomonadati</taxon>
        <taxon>Pseudomonadota</taxon>
        <taxon>Gammaproteobacteria</taxon>
        <taxon>Alteromonadales</taxon>
        <taxon>Shewanellaceae</taxon>
        <taxon>Shewanella</taxon>
    </lineage>
</organism>
<keyword evidence="8" id="KW-1278">Translocase</keyword>
<evidence type="ECO:0000256" key="5">
    <source>
        <dbReference type="ARBA" id="ARBA00022475"/>
    </source>
</evidence>
<dbReference type="PROSITE" id="PS00211">
    <property type="entry name" value="ABC_TRANSPORTER_1"/>
    <property type="match status" value="1"/>
</dbReference>
<feature type="domain" description="ABC transporter" evidence="10">
    <location>
        <begin position="5"/>
        <end position="227"/>
    </location>
</feature>
<dbReference type="PANTHER" id="PTHR42711:SF5">
    <property type="entry name" value="ABC TRANSPORTER ATP-BINDING PROTEIN NATA"/>
    <property type="match status" value="1"/>
</dbReference>
<evidence type="ECO:0000256" key="9">
    <source>
        <dbReference type="ARBA" id="ARBA00023136"/>
    </source>
</evidence>
<dbReference type="OrthoDB" id="9775490at2"/>
<gene>
    <name evidence="11" type="ORF">EKG39_07670</name>
</gene>
<evidence type="ECO:0000256" key="4">
    <source>
        <dbReference type="ARBA" id="ARBA00022458"/>
    </source>
</evidence>
<dbReference type="EMBL" id="RXNV01000002">
    <property type="protein sequence ID" value="RTR33590.1"/>
    <property type="molecule type" value="Genomic_DNA"/>
</dbReference>
<dbReference type="InterPro" id="IPR003593">
    <property type="entry name" value="AAA+_ATPase"/>
</dbReference>
<dbReference type="CDD" id="cd03230">
    <property type="entry name" value="ABC_DR_subfamily_A"/>
    <property type="match status" value="1"/>
</dbReference>